<evidence type="ECO:0000313" key="3">
    <source>
        <dbReference type="Proteomes" id="UP000319280"/>
    </source>
</evidence>
<dbReference type="AlphaFoldDB" id="A0A549YEC5"/>
<accession>A0A549YEC5</accession>
<dbReference type="Proteomes" id="UP000319280">
    <property type="component" value="Unassembled WGS sequence"/>
</dbReference>
<proteinExistence type="predicted"/>
<dbReference type="InterPro" id="IPR007809">
    <property type="entry name" value="FlgN-like"/>
</dbReference>
<dbReference type="Pfam" id="PF05130">
    <property type="entry name" value="FlgN"/>
    <property type="match status" value="1"/>
</dbReference>
<dbReference type="SUPFAM" id="SSF140566">
    <property type="entry name" value="FlgN-like"/>
    <property type="match status" value="1"/>
</dbReference>
<name>A0A549YEC5_9BACI</name>
<dbReference type="GO" id="GO:0044780">
    <property type="term" value="P:bacterial-type flagellum assembly"/>
    <property type="evidence" value="ECO:0007669"/>
    <property type="project" value="InterPro"/>
</dbReference>
<keyword evidence="1" id="KW-1005">Bacterial flagellum biogenesis</keyword>
<keyword evidence="2" id="KW-0282">Flagellum</keyword>
<dbReference type="Gene3D" id="1.20.58.300">
    <property type="entry name" value="FlgN-like"/>
    <property type="match status" value="1"/>
</dbReference>
<keyword evidence="2" id="KW-0969">Cilium</keyword>
<comment type="caution">
    <text evidence="2">The sequence shown here is derived from an EMBL/GenBank/DDBJ whole genome shotgun (WGS) entry which is preliminary data.</text>
</comment>
<keyword evidence="3" id="KW-1185">Reference proteome</keyword>
<dbReference type="EMBL" id="VJMZ01000001">
    <property type="protein sequence ID" value="TRM10236.1"/>
    <property type="molecule type" value="Genomic_DNA"/>
</dbReference>
<evidence type="ECO:0000256" key="1">
    <source>
        <dbReference type="ARBA" id="ARBA00022795"/>
    </source>
</evidence>
<gene>
    <name evidence="2" type="ORF">FH966_00055</name>
</gene>
<keyword evidence="2" id="KW-0966">Cell projection</keyword>
<sequence length="174" mass="19806">MSGQRIRREETDLSIQSINHALNKLTSLHESLLTLSKEKTEIVKEGSVAKLQSLLIKEQKFVQAIEQAEWKRQQAVHAWAIQHHADPDTVTITYILKNETDKTSGKELEQWSTRLTSTLAQLKQQEHLNRELVKQSLQFVELSLDMLNPTIQGMNYGDKQSSAVPARSVFDSKA</sequence>
<evidence type="ECO:0000313" key="2">
    <source>
        <dbReference type="EMBL" id="TRM10236.1"/>
    </source>
</evidence>
<protein>
    <submittedName>
        <fullName evidence="2">Flagellar protein FlgN</fullName>
    </submittedName>
</protein>
<dbReference type="InterPro" id="IPR036679">
    <property type="entry name" value="FlgN-like_sf"/>
</dbReference>
<organism evidence="2 3">
    <name type="scientific">Lentibacillus cibarius</name>
    <dbReference type="NCBI Taxonomy" id="2583219"/>
    <lineage>
        <taxon>Bacteria</taxon>
        <taxon>Bacillati</taxon>
        <taxon>Bacillota</taxon>
        <taxon>Bacilli</taxon>
        <taxon>Bacillales</taxon>
        <taxon>Bacillaceae</taxon>
        <taxon>Lentibacillus</taxon>
    </lineage>
</organism>
<reference evidence="2 3" key="1">
    <citation type="submission" date="2019-07" db="EMBL/GenBank/DDBJ databases">
        <title>Genomic analysis of Lentibacillus sp. NKC851-2.</title>
        <authorList>
            <person name="Oh Y.J."/>
        </authorList>
    </citation>
    <scope>NUCLEOTIDE SEQUENCE [LARGE SCALE GENOMIC DNA]</scope>
    <source>
        <strain evidence="2 3">NKC851-2</strain>
    </source>
</reference>